<protein>
    <recommendedName>
        <fullName evidence="4">Adaptor protein ClpS core domain-containing protein</fullName>
    </recommendedName>
</protein>
<accession>A0A0G4EQU6</accession>
<dbReference type="Gene3D" id="3.30.1390.10">
    <property type="match status" value="1"/>
</dbReference>
<keyword evidence="3" id="KW-0732">Signal</keyword>
<dbReference type="InterPro" id="IPR022935">
    <property type="entry name" value="ClpS"/>
</dbReference>
<keyword evidence="1" id="KW-0175">Coiled coil</keyword>
<feature type="region of interest" description="Disordered" evidence="2">
    <location>
        <begin position="185"/>
        <end position="215"/>
    </location>
</feature>
<dbReference type="AlphaFoldDB" id="A0A0G4EQU6"/>
<evidence type="ECO:0000313" key="6">
    <source>
        <dbReference type="Proteomes" id="UP000041254"/>
    </source>
</evidence>
<dbReference type="PANTHER" id="PTHR33473">
    <property type="entry name" value="ATP-DEPENDENT CLP PROTEASE ADAPTER PROTEIN CLPS1, CHLOROPLASTIC"/>
    <property type="match status" value="1"/>
</dbReference>
<dbReference type="PANTHER" id="PTHR33473:SF17">
    <property type="entry name" value="ATP-DEPENDENT CLP PROTEASE ADAPTER PROTEIN CLPS1, CHLOROPLASTIC"/>
    <property type="match status" value="1"/>
</dbReference>
<evidence type="ECO:0000313" key="5">
    <source>
        <dbReference type="EMBL" id="CEL99848.1"/>
    </source>
</evidence>
<dbReference type="STRING" id="1169540.A0A0G4EQU6"/>
<feature type="coiled-coil region" evidence="1">
    <location>
        <begin position="73"/>
        <end position="113"/>
    </location>
</feature>
<feature type="domain" description="Adaptor protein ClpS core" evidence="4">
    <location>
        <begin position="112"/>
        <end position="179"/>
    </location>
</feature>
<dbReference type="OrthoDB" id="5144at2759"/>
<keyword evidence="6" id="KW-1185">Reference proteome</keyword>
<dbReference type="GO" id="GO:0006508">
    <property type="term" value="P:proteolysis"/>
    <property type="evidence" value="ECO:0007669"/>
    <property type="project" value="InterPro"/>
</dbReference>
<dbReference type="EMBL" id="CDMY01000290">
    <property type="protein sequence ID" value="CEL99848.1"/>
    <property type="molecule type" value="Genomic_DNA"/>
</dbReference>
<dbReference type="Pfam" id="PF02617">
    <property type="entry name" value="ClpS"/>
    <property type="match status" value="1"/>
</dbReference>
<reference evidence="5 6" key="1">
    <citation type="submission" date="2014-11" db="EMBL/GenBank/DDBJ databases">
        <authorList>
            <person name="Zhu J."/>
            <person name="Qi W."/>
            <person name="Song R."/>
        </authorList>
    </citation>
    <scope>NUCLEOTIDE SEQUENCE [LARGE SCALE GENOMIC DNA]</scope>
</reference>
<evidence type="ECO:0000256" key="1">
    <source>
        <dbReference type="SAM" id="Coils"/>
    </source>
</evidence>
<dbReference type="SUPFAM" id="SSF54736">
    <property type="entry name" value="ClpS-like"/>
    <property type="match status" value="1"/>
</dbReference>
<feature type="compositionally biased region" description="Gly residues" evidence="2">
    <location>
        <begin position="198"/>
        <end position="215"/>
    </location>
</feature>
<feature type="chain" id="PRO_5005187491" description="Adaptor protein ClpS core domain-containing protein" evidence="3">
    <location>
        <begin position="21"/>
        <end position="215"/>
    </location>
</feature>
<evidence type="ECO:0000256" key="2">
    <source>
        <dbReference type="SAM" id="MobiDB-lite"/>
    </source>
</evidence>
<dbReference type="OMA" id="NDETHTK"/>
<dbReference type="Proteomes" id="UP000041254">
    <property type="component" value="Unassembled WGS sequence"/>
</dbReference>
<dbReference type="InParanoid" id="A0A0G4EQU6"/>
<evidence type="ECO:0000256" key="3">
    <source>
        <dbReference type="SAM" id="SignalP"/>
    </source>
</evidence>
<organism evidence="5 6">
    <name type="scientific">Vitrella brassicaformis (strain CCMP3155)</name>
    <dbReference type="NCBI Taxonomy" id="1169540"/>
    <lineage>
        <taxon>Eukaryota</taxon>
        <taxon>Sar</taxon>
        <taxon>Alveolata</taxon>
        <taxon>Colpodellida</taxon>
        <taxon>Vitrellaceae</taxon>
        <taxon>Vitrella</taxon>
    </lineage>
</organism>
<feature type="signal peptide" evidence="3">
    <location>
        <begin position="1"/>
        <end position="20"/>
    </location>
</feature>
<gene>
    <name evidence="5" type="ORF">Vbra_22487</name>
</gene>
<proteinExistence type="predicted"/>
<evidence type="ECO:0000259" key="4">
    <source>
        <dbReference type="Pfam" id="PF02617"/>
    </source>
</evidence>
<dbReference type="GO" id="GO:0030163">
    <property type="term" value="P:protein catabolic process"/>
    <property type="evidence" value="ECO:0007669"/>
    <property type="project" value="InterPro"/>
</dbReference>
<dbReference type="VEuPathDB" id="CryptoDB:Vbra_22487"/>
<name>A0A0G4EQU6_VITBC</name>
<sequence>MMHLLGICVLCLAWLRCGQAYVASWMRLIGGSGRHRSAIPRRTARGMPISTARRKAMPLCVLSMSTSADGTQMEKIKEVKKAAVRLLDREETKDEEEEELDEDQEERSKQIKDWRVLLHNDDIHTFRYVTDSIIEVIPQISSAKAHTITVEAHKNGVATVTATWKDRAERYCVGLQRSGLTVSVAPDKDFKKNRDSGGGEGDEGGGGGEGGGGEA</sequence>
<dbReference type="InterPro" id="IPR003769">
    <property type="entry name" value="ClpS_core"/>
</dbReference>
<feature type="compositionally biased region" description="Basic and acidic residues" evidence="2">
    <location>
        <begin position="186"/>
        <end position="197"/>
    </location>
</feature>
<dbReference type="InterPro" id="IPR014719">
    <property type="entry name" value="Ribosomal_bL12_C/ClpS-like"/>
</dbReference>